<dbReference type="Gene3D" id="1.10.10.10">
    <property type="entry name" value="Winged helix-like DNA-binding domain superfamily/Winged helix DNA-binding domain"/>
    <property type="match status" value="1"/>
</dbReference>
<reference evidence="5 6" key="1">
    <citation type="submission" date="2014-11" db="EMBL/GenBank/DDBJ databases">
        <title>Complete genome sequence and analysis of Lactobacillus hokkaidonensis LOOC260T.</title>
        <authorList>
            <person name="Tanizawa Y."/>
            <person name="Tohno M."/>
            <person name="Kaminuma E."/>
            <person name="Nakamura Y."/>
            <person name="Arita M."/>
        </authorList>
    </citation>
    <scope>NUCLEOTIDE SEQUENCE [LARGE SCALE GENOMIC DNA]</scope>
    <source>
        <strain evidence="5 6">LOOC260</strain>
    </source>
</reference>
<dbReference type="Proteomes" id="UP000031620">
    <property type="component" value="Chromosome"/>
</dbReference>
<sequence>MELFEFSKYIASVYRQSKNDFKQKITELDVRATQSDLVMFIQDHPGLTQQQIASNMTIDASLLAKDIKLLIDKGWVKRQVNQQDRRAKVITLTATGTELAQKLQKTMTNWWADLFKNNPEIDSDILGHQLELVRRALEERKND</sequence>
<feature type="domain" description="HTH marR-type" evidence="4">
    <location>
        <begin position="1"/>
        <end position="142"/>
    </location>
</feature>
<keyword evidence="2" id="KW-0238">DNA-binding</keyword>
<dbReference type="PRINTS" id="PR00598">
    <property type="entry name" value="HTHMARR"/>
</dbReference>
<dbReference type="EMBL" id="AP014680">
    <property type="protein sequence ID" value="BAP84867.1"/>
    <property type="molecule type" value="Genomic_DNA"/>
</dbReference>
<protein>
    <submittedName>
        <fullName evidence="5">Transcriptional regulator</fullName>
    </submittedName>
</protein>
<organism evidence="5 6">
    <name type="scientific">Paucilactobacillus hokkaidonensis JCM 18461</name>
    <dbReference type="NCBI Taxonomy" id="1291742"/>
    <lineage>
        <taxon>Bacteria</taxon>
        <taxon>Bacillati</taxon>
        <taxon>Bacillota</taxon>
        <taxon>Bacilli</taxon>
        <taxon>Lactobacillales</taxon>
        <taxon>Lactobacillaceae</taxon>
        <taxon>Paucilactobacillus</taxon>
    </lineage>
</organism>
<evidence type="ECO:0000256" key="3">
    <source>
        <dbReference type="ARBA" id="ARBA00023163"/>
    </source>
</evidence>
<evidence type="ECO:0000259" key="4">
    <source>
        <dbReference type="PROSITE" id="PS50995"/>
    </source>
</evidence>
<dbReference type="SUPFAM" id="SSF46785">
    <property type="entry name" value="Winged helix' DNA-binding domain"/>
    <property type="match status" value="1"/>
</dbReference>
<dbReference type="GO" id="GO:0003677">
    <property type="term" value="F:DNA binding"/>
    <property type="evidence" value="ECO:0007669"/>
    <property type="project" value="UniProtKB-KW"/>
</dbReference>
<evidence type="ECO:0000256" key="1">
    <source>
        <dbReference type="ARBA" id="ARBA00023015"/>
    </source>
</evidence>
<gene>
    <name evidence="5" type="ORF">LOOC260_102890</name>
</gene>
<name>A0A0A1GRD6_9LACO</name>
<evidence type="ECO:0000313" key="5">
    <source>
        <dbReference type="EMBL" id="BAP84867.1"/>
    </source>
</evidence>
<dbReference type="PANTHER" id="PTHR42756">
    <property type="entry name" value="TRANSCRIPTIONAL REGULATOR, MARR"/>
    <property type="match status" value="1"/>
</dbReference>
<dbReference type="InterPro" id="IPR036390">
    <property type="entry name" value="WH_DNA-bd_sf"/>
</dbReference>
<evidence type="ECO:0000313" key="6">
    <source>
        <dbReference type="Proteomes" id="UP000031620"/>
    </source>
</evidence>
<dbReference type="RefSeq" id="WP_041092404.1">
    <property type="nucleotide sequence ID" value="NZ_AP014680.1"/>
</dbReference>
<dbReference type="HOGENOM" id="CLU_083287_18_0_9"/>
<dbReference type="SMART" id="SM00347">
    <property type="entry name" value="HTH_MARR"/>
    <property type="match status" value="1"/>
</dbReference>
<dbReference type="GO" id="GO:0003700">
    <property type="term" value="F:DNA-binding transcription factor activity"/>
    <property type="evidence" value="ECO:0007669"/>
    <property type="project" value="InterPro"/>
</dbReference>
<dbReference type="AlphaFoldDB" id="A0A0A1GRD6"/>
<accession>A0A0A1GRD6</accession>
<keyword evidence="1" id="KW-0805">Transcription regulation</keyword>
<dbReference type="STRING" id="1291742.LOOC260_102890"/>
<dbReference type="Pfam" id="PF12802">
    <property type="entry name" value="MarR_2"/>
    <property type="match status" value="1"/>
</dbReference>
<dbReference type="PANTHER" id="PTHR42756:SF1">
    <property type="entry name" value="TRANSCRIPTIONAL REPRESSOR OF EMRAB OPERON"/>
    <property type="match status" value="1"/>
</dbReference>
<dbReference type="InterPro" id="IPR000835">
    <property type="entry name" value="HTH_MarR-typ"/>
</dbReference>
<proteinExistence type="predicted"/>
<dbReference type="KEGG" id="lho:LOOC260_102890"/>
<keyword evidence="3" id="KW-0804">Transcription</keyword>
<dbReference type="InterPro" id="IPR036388">
    <property type="entry name" value="WH-like_DNA-bd_sf"/>
</dbReference>
<dbReference type="PROSITE" id="PS50995">
    <property type="entry name" value="HTH_MARR_2"/>
    <property type="match status" value="1"/>
</dbReference>
<evidence type="ECO:0000256" key="2">
    <source>
        <dbReference type="ARBA" id="ARBA00023125"/>
    </source>
</evidence>